<dbReference type="STRING" id="1121898.GCA_000422725_03608"/>
<evidence type="ECO:0000313" key="2">
    <source>
        <dbReference type="EMBL" id="KGO91955.1"/>
    </source>
</evidence>
<keyword evidence="1" id="KW-0732">Signal</keyword>
<dbReference type="Pfam" id="PF13557">
    <property type="entry name" value="Phenol_MetA_deg"/>
    <property type="match status" value="1"/>
</dbReference>
<evidence type="ECO:0000256" key="1">
    <source>
        <dbReference type="SAM" id="SignalP"/>
    </source>
</evidence>
<keyword evidence="3" id="KW-1185">Reference proteome</keyword>
<dbReference type="RefSeq" id="WP_026989709.1">
    <property type="nucleotide sequence ID" value="NZ_AUGP01000001.1"/>
</dbReference>
<dbReference type="AlphaFoldDB" id="A0A0A2MUQ3"/>
<proteinExistence type="predicted"/>
<organism evidence="2 3">
    <name type="scientific">Flavobacterium subsaxonicum WB 4.1-42 = DSM 21790</name>
    <dbReference type="NCBI Taxonomy" id="1121898"/>
    <lineage>
        <taxon>Bacteria</taxon>
        <taxon>Pseudomonadati</taxon>
        <taxon>Bacteroidota</taxon>
        <taxon>Flavobacteriia</taxon>
        <taxon>Flavobacteriales</taxon>
        <taxon>Flavobacteriaceae</taxon>
        <taxon>Flavobacterium</taxon>
    </lineage>
</organism>
<evidence type="ECO:0008006" key="4">
    <source>
        <dbReference type="Google" id="ProtNLM"/>
    </source>
</evidence>
<dbReference type="EMBL" id="JRLY01000013">
    <property type="protein sequence ID" value="KGO91955.1"/>
    <property type="molecule type" value="Genomic_DNA"/>
</dbReference>
<dbReference type="eggNOG" id="ENOG502Z8AC">
    <property type="taxonomic scope" value="Bacteria"/>
</dbReference>
<feature type="chain" id="PRO_5002003612" description="Transporter" evidence="1">
    <location>
        <begin position="20"/>
        <end position="248"/>
    </location>
</feature>
<name>A0A0A2MUQ3_9FLAO</name>
<comment type="caution">
    <text evidence="2">The sequence shown here is derived from an EMBL/GenBank/DDBJ whole genome shotgun (WGS) entry which is preliminary data.</text>
</comment>
<accession>A0A0A2MUQ3</accession>
<evidence type="ECO:0000313" key="3">
    <source>
        <dbReference type="Proteomes" id="UP000030111"/>
    </source>
</evidence>
<dbReference type="OrthoDB" id="1014491at2"/>
<sequence>MKKLLIALSLLCCTLSAQAQEEIETAPDQYENPAMAPQGHFQIENRFTVQRNGSNNHTLTVPSTNWKYGINDNVEAIIVTNLVYDKTTDSTASGLQPLIFGLKIKLWDGKAVLPDASVSVQLAFPKLAYKDWQAQYVAPNIRLLLKNKVSDKIGIGTNLGAIWDGDNPNPQFFYTLSPKYKLSKKLECFVEAYGYVSGYNNPEHWTDTGLMYLITNDLQAEFSAGYELTSQQDTTHRYFGLLGLALRI</sequence>
<feature type="signal peptide" evidence="1">
    <location>
        <begin position="1"/>
        <end position="19"/>
    </location>
</feature>
<reference evidence="2 3" key="1">
    <citation type="submission" date="2013-09" db="EMBL/GenBank/DDBJ databases">
        <authorList>
            <person name="Zeng Z."/>
            <person name="Chen C."/>
        </authorList>
    </citation>
    <scope>NUCLEOTIDE SEQUENCE [LARGE SCALE GENOMIC DNA]</scope>
    <source>
        <strain evidence="2 3">WB 4.1-42</strain>
    </source>
</reference>
<dbReference type="InterPro" id="IPR025737">
    <property type="entry name" value="FApF"/>
</dbReference>
<gene>
    <name evidence="2" type="ORF">Q766_15030</name>
</gene>
<dbReference type="Proteomes" id="UP000030111">
    <property type="component" value="Unassembled WGS sequence"/>
</dbReference>
<protein>
    <recommendedName>
        <fullName evidence="4">Transporter</fullName>
    </recommendedName>
</protein>